<keyword evidence="2" id="KW-0067">ATP-binding</keyword>
<dbReference type="Proteomes" id="UP000799538">
    <property type="component" value="Unassembled WGS sequence"/>
</dbReference>
<dbReference type="PANTHER" id="PTHR45629:SF7">
    <property type="entry name" value="DNA EXCISION REPAIR PROTEIN ERCC-6-RELATED"/>
    <property type="match status" value="1"/>
</dbReference>
<dbReference type="Pfam" id="PF00176">
    <property type="entry name" value="SNF2-rel_dom"/>
    <property type="match status" value="1"/>
</dbReference>
<protein>
    <recommendedName>
        <fullName evidence="3">SNF2 N-terminal domain-containing protein</fullName>
    </recommendedName>
</protein>
<evidence type="ECO:0000256" key="1">
    <source>
        <dbReference type="ARBA" id="ARBA00022741"/>
    </source>
</evidence>
<reference evidence="5" key="1">
    <citation type="journal article" date="2020" name="Stud. Mycol.">
        <title>101 Dothideomycetes genomes: A test case for predicting lifestyles and emergence of pathogens.</title>
        <authorList>
            <person name="Haridas S."/>
            <person name="Albert R."/>
            <person name="Binder M."/>
            <person name="Bloem J."/>
            <person name="LaButti K."/>
            <person name="Salamov A."/>
            <person name="Andreopoulos B."/>
            <person name="Baker S."/>
            <person name="Barry K."/>
            <person name="Bills G."/>
            <person name="Bluhm B."/>
            <person name="Cannon C."/>
            <person name="Castanera R."/>
            <person name="Culley D."/>
            <person name="Daum C."/>
            <person name="Ezra D."/>
            <person name="Gonzalez J."/>
            <person name="Henrissat B."/>
            <person name="Kuo A."/>
            <person name="Liang C."/>
            <person name="Lipzen A."/>
            <person name="Lutzoni F."/>
            <person name="Magnuson J."/>
            <person name="Mondo S."/>
            <person name="Nolan M."/>
            <person name="Ohm R."/>
            <person name="Pangilinan J."/>
            <person name="Park H.-J."/>
            <person name="Ramirez L."/>
            <person name="Alfaro M."/>
            <person name="Sun H."/>
            <person name="Tritt A."/>
            <person name="Yoshinaga Y."/>
            <person name="Zwiers L.-H."/>
            <person name="Turgeon B."/>
            <person name="Goodwin S."/>
            <person name="Spatafora J."/>
            <person name="Crous P."/>
            <person name="Grigoriev I."/>
        </authorList>
    </citation>
    <scope>NUCLEOTIDE SEQUENCE [LARGE SCALE GENOMIC DNA]</scope>
    <source>
        <strain evidence="5">CECT 20119</strain>
    </source>
</reference>
<keyword evidence="5" id="KW-1185">Reference proteome</keyword>
<dbReference type="Gene3D" id="3.40.50.10810">
    <property type="entry name" value="Tandem AAA-ATPase domain"/>
    <property type="match status" value="1"/>
</dbReference>
<gene>
    <name evidence="4" type="ORF">BDZ85DRAFT_265288</name>
</gene>
<dbReference type="InterPro" id="IPR050496">
    <property type="entry name" value="SNF2_RAD54_helicase_repair"/>
</dbReference>
<dbReference type="InterPro" id="IPR038718">
    <property type="entry name" value="SNF2-like_sf"/>
</dbReference>
<dbReference type="PANTHER" id="PTHR45629">
    <property type="entry name" value="SNF2/RAD54 FAMILY MEMBER"/>
    <property type="match status" value="1"/>
</dbReference>
<evidence type="ECO:0000313" key="4">
    <source>
        <dbReference type="EMBL" id="KAF2221388.1"/>
    </source>
</evidence>
<evidence type="ECO:0000313" key="5">
    <source>
        <dbReference type="Proteomes" id="UP000799538"/>
    </source>
</evidence>
<evidence type="ECO:0000259" key="3">
    <source>
        <dbReference type="Pfam" id="PF00176"/>
    </source>
</evidence>
<evidence type="ECO:0000256" key="2">
    <source>
        <dbReference type="ARBA" id="ARBA00022840"/>
    </source>
</evidence>
<dbReference type="SUPFAM" id="SSF52540">
    <property type="entry name" value="P-loop containing nucleoside triphosphate hydrolases"/>
    <property type="match status" value="1"/>
</dbReference>
<organism evidence="4 5">
    <name type="scientific">Elsinoe ampelina</name>
    <dbReference type="NCBI Taxonomy" id="302913"/>
    <lineage>
        <taxon>Eukaryota</taxon>
        <taxon>Fungi</taxon>
        <taxon>Dikarya</taxon>
        <taxon>Ascomycota</taxon>
        <taxon>Pezizomycotina</taxon>
        <taxon>Dothideomycetes</taxon>
        <taxon>Dothideomycetidae</taxon>
        <taxon>Myriangiales</taxon>
        <taxon>Elsinoaceae</taxon>
        <taxon>Elsinoe</taxon>
    </lineage>
</organism>
<sequence length="90" mass="10135">MRSNKQQIKFHEQEPLDEAENINFNTPLRDYQCKAVAMMLSSLDSPFRGCILGDSMGLGKTIQSIAAMWLDRFRPGCASLIICPKSLIDQ</sequence>
<dbReference type="GO" id="GO:0005524">
    <property type="term" value="F:ATP binding"/>
    <property type="evidence" value="ECO:0007669"/>
    <property type="project" value="InterPro"/>
</dbReference>
<feature type="domain" description="SNF2 N-terminal" evidence="3">
    <location>
        <begin position="31"/>
        <end position="90"/>
    </location>
</feature>
<dbReference type="InterPro" id="IPR000330">
    <property type="entry name" value="SNF2_N"/>
</dbReference>
<dbReference type="AlphaFoldDB" id="A0A6A6G763"/>
<dbReference type="EMBL" id="ML992510">
    <property type="protein sequence ID" value="KAF2221388.1"/>
    <property type="molecule type" value="Genomic_DNA"/>
</dbReference>
<accession>A0A6A6G763</accession>
<proteinExistence type="predicted"/>
<dbReference type="OrthoDB" id="3886847at2759"/>
<name>A0A6A6G763_9PEZI</name>
<dbReference type="InterPro" id="IPR027417">
    <property type="entry name" value="P-loop_NTPase"/>
</dbReference>
<keyword evidence="1" id="KW-0547">Nucleotide-binding</keyword>